<accession>A0A8S5UC96</accession>
<dbReference type="Gene3D" id="3.40.50.300">
    <property type="entry name" value="P-loop containing nucleotide triphosphate hydrolases"/>
    <property type="match status" value="2"/>
</dbReference>
<reference evidence="2" key="1">
    <citation type="journal article" date="2021" name="Proc. Natl. Acad. Sci. U.S.A.">
        <title>A Catalog of Tens of Thousands of Viruses from Human Metagenomes Reveals Hidden Associations with Chronic Diseases.</title>
        <authorList>
            <person name="Tisza M.J."/>
            <person name="Buck C.B."/>
        </authorList>
    </citation>
    <scope>NUCLEOTIDE SEQUENCE</scope>
    <source>
        <strain evidence="2">CtgN495</strain>
    </source>
</reference>
<dbReference type="GO" id="GO:0006302">
    <property type="term" value="P:double-strand break repair"/>
    <property type="evidence" value="ECO:0007669"/>
    <property type="project" value="InterPro"/>
</dbReference>
<dbReference type="Pfam" id="PF13476">
    <property type="entry name" value="AAA_23"/>
    <property type="match status" value="1"/>
</dbReference>
<dbReference type="SUPFAM" id="SSF52540">
    <property type="entry name" value="P-loop containing nucleoside triphosphate hydrolases"/>
    <property type="match status" value="1"/>
</dbReference>
<protein>
    <submittedName>
        <fullName evidence="2">STRUCTURAL MAINTENANCE OF CHROMOSOMES PROTEIN</fullName>
    </submittedName>
</protein>
<organism evidence="2">
    <name type="scientific">Siphoviridae sp. ctgN495</name>
    <dbReference type="NCBI Taxonomy" id="2825608"/>
    <lineage>
        <taxon>Viruses</taxon>
        <taxon>Duplodnaviria</taxon>
        <taxon>Heunggongvirae</taxon>
        <taxon>Uroviricota</taxon>
        <taxon>Caudoviricetes</taxon>
    </lineage>
</organism>
<dbReference type="EMBL" id="BK016063">
    <property type="protein sequence ID" value="DAF92109.1"/>
    <property type="molecule type" value="Genomic_DNA"/>
</dbReference>
<name>A0A8S5UC96_9CAUD</name>
<dbReference type="InterPro" id="IPR027417">
    <property type="entry name" value="P-loop_NTPase"/>
</dbReference>
<dbReference type="PANTHER" id="PTHR32114:SF2">
    <property type="entry name" value="ABC TRANSPORTER ABCH.3"/>
    <property type="match status" value="1"/>
</dbReference>
<evidence type="ECO:0000259" key="1">
    <source>
        <dbReference type="Pfam" id="PF13476"/>
    </source>
</evidence>
<dbReference type="InterPro" id="IPR038729">
    <property type="entry name" value="Rad50/SbcC_AAA"/>
</dbReference>
<feature type="domain" description="Rad50/SbcC-type AAA" evidence="1">
    <location>
        <begin position="17"/>
        <end position="242"/>
    </location>
</feature>
<dbReference type="PANTHER" id="PTHR32114">
    <property type="entry name" value="ABC TRANSPORTER ABCH.3"/>
    <property type="match status" value="1"/>
</dbReference>
<evidence type="ECO:0000313" key="2">
    <source>
        <dbReference type="EMBL" id="DAF92109.1"/>
    </source>
</evidence>
<dbReference type="GO" id="GO:0016887">
    <property type="term" value="F:ATP hydrolysis activity"/>
    <property type="evidence" value="ECO:0007669"/>
    <property type="project" value="InterPro"/>
</dbReference>
<proteinExistence type="predicted"/>
<sequence>MKIKSVEIWGMHNVLHKKYDFSNVNYFFGKNGSGKTTVLQAVQLALLGYIPGTNKRAQDIFTHSCAPEMKVSLVFDNGYNITRSYKKNKQSVKSETTCIPDGFDPSDILKDIELPVFNFSSFLTMSPNAMKDWFIKFLPSSENEVNWKDILDGSEVSYVNDSLYRDVLNYASELPPDIEGVIKLNEYMKALLSFKQAEQKRYQSTFSSLVYYQDYDGPNNENEITDKIASLRLTKQKYLNDVSAYNSQQYTERCLSEYSDLSDEINNDDDFISCKSSVNDLENKLREIDSKKFEIEREINSKRHEYDEVNKVASTGGICSYTNEVCSSIQPMINGMKERSVRLKESISNLKIQLESISYSRVSVCKTLNETKQKVAAIIKRYDERDTILKSYNPVSKPEDLDVSFIDNEIARLEECIVQLRANLQYDRISENVSREKMVMEQDIDTLKNWINATGPNGIQASLSEKPFHDMEIILNDFLHTMYDPNISFKFILDSKNNSFGFGIIRDKRFIKFDTLSSGEKCIVSIVLATGLISCNKSQIHLMLVDDALDHLDDEKADMFFSTLAKLEDTQFILAGVKKCNVSTSDNFKITEII</sequence>